<evidence type="ECO:0000313" key="4">
    <source>
        <dbReference type="EMBL" id="OAE19215.1"/>
    </source>
</evidence>
<keyword evidence="2" id="KW-0430">Lectin</keyword>
<name>A0A176VH21_MARPO</name>
<dbReference type="InterPro" id="IPR001220">
    <property type="entry name" value="Legume_lectin_dom"/>
</dbReference>
<dbReference type="InterPro" id="IPR013320">
    <property type="entry name" value="ConA-like_dom_sf"/>
</dbReference>
<evidence type="ECO:0000313" key="5">
    <source>
        <dbReference type="Proteomes" id="UP000077202"/>
    </source>
</evidence>
<comment type="caution">
    <text evidence="4">The sequence shown here is derived from an EMBL/GenBank/DDBJ whole genome shotgun (WGS) entry which is preliminary data.</text>
</comment>
<proteinExistence type="inferred from homology"/>
<dbReference type="PANTHER" id="PTHR32401">
    <property type="entry name" value="CONCANAVALIN A-LIKE LECTIN FAMILY PROTEIN"/>
    <property type="match status" value="1"/>
</dbReference>
<dbReference type="CDD" id="cd06899">
    <property type="entry name" value="lectin_legume_LecRK_Arcelin_ConA"/>
    <property type="match status" value="1"/>
</dbReference>
<dbReference type="InterPro" id="IPR050258">
    <property type="entry name" value="Leguminous_Lectin"/>
</dbReference>
<keyword evidence="5" id="KW-1185">Reference proteome</keyword>
<dbReference type="Pfam" id="PF00139">
    <property type="entry name" value="Lectin_legB"/>
    <property type="match status" value="1"/>
</dbReference>
<evidence type="ECO:0000259" key="3">
    <source>
        <dbReference type="Pfam" id="PF00139"/>
    </source>
</evidence>
<dbReference type="SUPFAM" id="SSF49899">
    <property type="entry name" value="Concanavalin A-like lectins/glucanases"/>
    <property type="match status" value="1"/>
</dbReference>
<dbReference type="Gene3D" id="2.60.120.200">
    <property type="match status" value="1"/>
</dbReference>
<dbReference type="Proteomes" id="UP000077202">
    <property type="component" value="Unassembled WGS sequence"/>
</dbReference>
<reference evidence="4" key="1">
    <citation type="submission" date="2016-03" db="EMBL/GenBank/DDBJ databases">
        <title>Mechanisms controlling the formation of the plant cell surface in tip-growing cells are functionally conserved among land plants.</title>
        <authorList>
            <person name="Honkanen S."/>
            <person name="Jones V.A."/>
            <person name="Morieri G."/>
            <person name="Champion C."/>
            <person name="Hetherington A.J."/>
            <person name="Kelly S."/>
            <person name="Saint-Marcoux D."/>
            <person name="Proust H."/>
            <person name="Prescott H."/>
            <person name="Dolan L."/>
        </authorList>
    </citation>
    <scope>NUCLEOTIDE SEQUENCE [LARGE SCALE GENOMIC DNA]</scope>
    <source>
        <tissue evidence="4">Whole gametophyte</tissue>
    </source>
</reference>
<comment type="similarity">
    <text evidence="1">Belongs to the leguminous lectin family.</text>
</comment>
<accession>A0A176VH21</accession>
<dbReference type="EMBL" id="LVLJ01003911">
    <property type="protein sequence ID" value="OAE19215.1"/>
    <property type="molecule type" value="Genomic_DNA"/>
</dbReference>
<dbReference type="AlphaFoldDB" id="A0A176VH21"/>
<feature type="domain" description="Legume lectin" evidence="3">
    <location>
        <begin position="134"/>
        <end position="367"/>
    </location>
</feature>
<protein>
    <recommendedName>
        <fullName evidence="3">Legume lectin domain-containing protein</fullName>
    </recommendedName>
</protein>
<evidence type="ECO:0000256" key="1">
    <source>
        <dbReference type="ARBA" id="ARBA00007606"/>
    </source>
</evidence>
<evidence type="ECO:0000256" key="2">
    <source>
        <dbReference type="ARBA" id="ARBA00022734"/>
    </source>
</evidence>
<organism evidence="4 5">
    <name type="scientific">Marchantia polymorpha subsp. ruderalis</name>
    <dbReference type="NCBI Taxonomy" id="1480154"/>
    <lineage>
        <taxon>Eukaryota</taxon>
        <taxon>Viridiplantae</taxon>
        <taxon>Streptophyta</taxon>
        <taxon>Embryophyta</taxon>
        <taxon>Marchantiophyta</taxon>
        <taxon>Marchantiopsida</taxon>
        <taxon>Marchantiidae</taxon>
        <taxon>Marchantiales</taxon>
        <taxon>Marchantiaceae</taxon>
        <taxon>Marchantia</taxon>
    </lineage>
</organism>
<sequence>MAVEESYLLAMEKSGDMESCQCKTSPSDEPEGNRCLAQVCSARFGNCVALVLLTMSLVAGVVKFFDHRELYHPIIAHLETLVPISKPLVVDATPAEADISKSMYFDIMGFGDIHSKRITGPGKLYQSEGQTVVRDGNAYLTSEITTDENGVVPTPHSVGRLMHPRPFRVKHRGPNPGQERVVSFHTTFVFSIKNLLRDREATGDGFAFLMVPENNVMGSGGGYLGVMNSTDDAHTFAVEFDIWQNPALQDISNNHVGINVNSMVSVLAAEAGYWSEDRHADETHRFNRVDLTCGQIQAWIDYDGLSQELTVSISPELGSKPQKPLLSKHLDLTNVFEKYMYAGFSAATGEFSAKHIIHSWKFEKHSNSHPDGFTVPELRNPHRKRAAPYVPHHYSALVFPQDLKSCTDAIHEFSATIYSYFRRFASGFLLEAKEVVDDWPTVLLGIAIGWPLMHILLFLYQMWVGRWFGPVECYESTRELHDLAKVDQQGQFILVLFRFGLPPP</sequence>
<gene>
    <name evidence="4" type="ORF">AXG93_4751s1210</name>
</gene>
<dbReference type="PANTHER" id="PTHR32401:SF48">
    <property type="entry name" value="LEGUME LECTIN DOMAIN-CONTAINING PROTEIN"/>
    <property type="match status" value="1"/>
</dbReference>
<dbReference type="GO" id="GO:0030246">
    <property type="term" value="F:carbohydrate binding"/>
    <property type="evidence" value="ECO:0007669"/>
    <property type="project" value="UniProtKB-KW"/>
</dbReference>